<evidence type="ECO:0000313" key="2">
    <source>
        <dbReference type="EMBL" id="ARS88476.1"/>
    </source>
</evidence>
<dbReference type="RefSeq" id="WP_086886858.1">
    <property type="nucleotide sequence ID" value="NZ_CP019893.1"/>
</dbReference>
<keyword evidence="1" id="KW-1133">Transmembrane helix</keyword>
<proteinExistence type="predicted"/>
<feature type="transmembrane region" description="Helical" evidence="1">
    <location>
        <begin position="105"/>
        <end position="125"/>
    </location>
</feature>
<feature type="transmembrane region" description="Helical" evidence="1">
    <location>
        <begin position="20"/>
        <end position="43"/>
    </location>
</feature>
<evidence type="ECO:0008006" key="4">
    <source>
        <dbReference type="Google" id="ProtNLM"/>
    </source>
</evidence>
<accession>A0A2Z2HNG3</accession>
<dbReference type="AlphaFoldDB" id="A0A2Z2HNG3"/>
<gene>
    <name evidence="2" type="ORF">B1756_01050</name>
</gene>
<dbReference type="KEGG" id="naj:B1756_01050"/>
<feature type="transmembrane region" description="Helical" evidence="1">
    <location>
        <begin position="146"/>
        <end position="173"/>
    </location>
</feature>
<protein>
    <recommendedName>
        <fullName evidence="4">DUF4013 domain-containing protein</fullName>
    </recommendedName>
</protein>
<dbReference type="GeneID" id="32892622"/>
<keyword evidence="1" id="KW-0472">Membrane</keyword>
<feature type="transmembrane region" description="Helical" evidence="1">
    <location>
        <begin position="179"/>
        <end position="196"/>
    </location>
</feature>
<dbReference type="OrthoDB" id="202188at2157"/>
<evidence type="ECO:0000313" key="3">
    <source>
        <dbReference type="Proteomes" id="UP000250088"/>
    </source>
</evidence>
<dbReference type="InterPro" id="IPR025098">
    <property type="entry name" value="DUF4013"/>
</dbReference>
<sequence length="210" mass="21652">MWEALRYPIRGDYGEKAVIAAWLCVFVHAIALPLVALVPLLGYAGTLLARGSEPEPPSFLERSVLVRGLTASVLTIGYGIVPVGAALVAVQLFLGAGEPPDQDQALFLLAGSTTVLVLLAGYAYVLPIALANTVREGSLRAGFTDLIGVAGHAAYFVGWASGAVIFLLGVAIAGTLVDLGGIFTVVGSLVGAYATLASSRRIARGYAAVR</sequence>
<dbReference type="Pfam" id="PF13197">
    <property type="entry name" value="DUF4013"/>
    <property type="match status" value="1"/>
</dbReference>
<evidence type="ECO:0000256" key="1">
    <source>
        <dbReference type="SAM" id="Phobius"/>
    </source>
</evidence>
<dbReference type="EMBL" id="CP019893">
    <property type="protein sequence ID" value="ARS88476.1"/>
    <property type="molecule type" value="Genomic_DNA"/>
</dbReference>
<name>A0A2Z2HNG3_9EURY</name>
<organism evidence="2 3">
    <name type="scientific">Natrarchaeobaculum aegyptiacum</name>
    <dbReference type="NCBI Taxonomy" id="745377"/>
    <lineage>
        <taxon>Archaea</taxon>
        <taxon>Methanobacteriati</taxon>
        <taxon>Methanobacteriota</taxon>
        <taxon>Stenosarchaea group</taxon>
        <taxon>Halobacteria</taxon>
        <taxon>Halobacteriales</taxon>
        <taxon>Natrialbaceae</taxon>
        <taxon>Natrarchaeobaculum</taxon>
    </lineage>
</organism>
<keyword evidence="1" id="KW-0812">Transmembrane</keyword>
<reference evidence="3" key="1">
    <citation type="submission" date="2017-02" db="EMBL/GenBank/DDBJ databases">
        <title>Natronthermophilus aegyptiacus gen. nov.,sp. nov., an aerobic, extremely halophilic alkalithermophilic archaeon isolated from the athalassohaline Wadi An Natrun, Egypt.</title>
        <authorList>
            <person name="Zhao B."/>
        </authorList>
    </citation>
    <scope>NUCLEOTIDE SEQUENCE [LARGE SCALE GENOMIC DNA]</scope>
    <source>
        <strain evidence="3">JW/NM-HA 15</strain>
    </source>
</reference>
<feature type="transmembrane region" description="Helical" evidence="1">
    <location>
        <begin position="64"/>
        <end position="93"/>
    </location>
</feature>
<dbReference type="Proteomes" id="UP000250088">
    <property type="component" value="Chromosome"/>
</dbReference>
<keyword evidence="3" id="KW-1185">Reference proteome</keyword>